<dbReference type="Pfam" id="PF00043">
    <property type="entry name" value="GST_C"/>
    <property type="match status" value="1"/>
</dbReference>
<dbReference type="InterPro" id="IPR040079">
    <property type="entry name" value="Glutathione_S-Trfase"/>
</dbReference>
<dbReference type="SFLD" id="SFLDG01151">
    <property type="entry name" value="Main.2:_Nu-like"/>
    <property type="match status" value="1"/>
</dbReference>
<dbReference type="EC" id="2.5.1.18" evidence="5"/>
<dbReference type="SFLD" id="SFLDS00019">
    <property type="entry name" value="Glutathione_Transferase_(cytos"/>
    <property type="match status" value="1"/>
</dbReference>
<name>A0ABR3F9R2_9AGAR</name>
<dbReference type="SFLD" id="SFLDG00358">
    <property type="entry name" value="Main_(cytGST)"/>
    <property type="match status" value="1"/>
</dbReference>
<reference evidence="5 6" key="1">
    <citation type="submission" date="2024-02" db="EMBL/GenBank/DDBJ databases">
        <title>A draft genome for the cacao thread blight pathogen Marasmius crinis-equi.</title>
        <authorList>
            <person name="Cohen S.P."/>
            <person name="Baruah I.K."/>
            <person name="Amoako-Attah I."/>
            <person name="Bukari Y."/>
            <person name="Meinhardt L.W."/>
            <person name="Bailey B.A."/>
        </authorList>
    </citation>
    <scope>NUCLEOTIDE SEQUENCE [LARGE SCALE GENOMIC DNA]</scope>
    <source>
        <strain evidence="5 6">GH-76</strain>
    </source>
</reference>
<evidence type="ECO:0000256" key="2">
    <source>
        <dbReference type="RuleBase" id="RU003494"/>
    </source>
</evidence>
<accession>A0ABR3F9R2</accession>
<dbReference type="PANTHER" id="PTHR44051">
    <property type="entry name" value="GLUTATHIONE S-TRANSFERASE-RELATED"/>
    <property type="match status" value="1"/>
</dbReference>
<evidence type="ECO:0000313" key="6">
    <source>
        <dbReference type="Proteomes" id="UP001465976"/>
    </source>
</evidence>
<dbReference type="InterPro" id="IPR004045">
    <property type="entry name" value="Glutathione_S-Trfase_N"/>
</dbReference>
<keyword evidence="6" id="KW-1185">Reference proteome</keyword>
<dbReference type="InterPro" id="IPR036282">
    <property type="entry name" value="Glutathione-S-Trfase_C_sf"/>
</dbReference>
<comment type="caution">
    <text evidence="5">The sequence shown here is derived from an EMBL/GenBank/DDBJ whole genome shotgun (WGS) entry which is preliminary data.</text>
</comment>
<dbReference type="SUPFAM" id="SSF47616">
    <property type="entry name" value="GST C-terminal domain-like"/>
    <property type="match status" value="1"/>
</dbReference>
<dbReference type="SUPFAM" id="SSF52833">
    <property type="entry name" value="Thioredoxin-like"/>
    <property type="match status" value="1"/>
</dbReference>
<feature type="domain" description="GST N-terminal" evidence="3">
    <location>
        <begin position="23"/>
        <end position="111"/>
    </location>
</feature>
<dbReference type="CDD" id="cd03048">
    <property type="entry name" value="GST_N_Ure2p_like"/>
    <property type="match status" value="1"/>
</dbReference>
<evidence type="ECO:0000259" key="4">
    <source>
        <dbReference type="PROSITE" id="PS50405"/>
    </source>
</evidence>
<proteinExistence type="inferred from homology"/>
<keyword evidence="5" id="KW-0808">Transferase</keyword>
<dbReference type="PANTHER" id="PTHR44051:SF8">
    <property type="entry name" value="GLUTATHIONE S-TRANSFERASE GSTA"/>
    <property type="match status" value="1"/>
</dbReference>
<dbReference type="PROSITE" id="PS50405">
    <property type="entry name" value="GST_CTER"/>
    <property type="match status" value="1"/>
</dbReference>
<protein>
    <submittedName>
        <fullName evidence="5">Glutathione S-transferase 2</fullName>
        <ecNumber evidence="5">2.5.1.18</ecNumber>
    </submittedName>
</protein>
<sequence>MTAIKASTRRRHLPTITSTEMSQSKITLYSYPTPNGVPISSFLEELGVPYTVVKMSIFDKDRGKVHNHVKEPWFLDINLNARMPAITHDGFNVIETSAILLYLAAEFDKERRFSYHPVEEAREYSVMLQWLFFAHGGIGPMQGQAGHFLNVAPEKIPYAQKRYLDEVKRLYSVLETRLSRTEWLAGDKYTIADIKTHGWIRRAEYSFKFDFVEWPNLKKWLDRIEARPAVQKGVNIPPV</sequence>
<evidence type="ECO:0000256" key="1">
    <source>
        <dbReference type="ARBA" id="ARBA00007409"/>
    </source>
</evidence>
<dbReference type="Gene3D" id="1.20.1050.10">
    <property type="match status" value="1"/>
</dbReference>
<dbReference type="InterPro" id="IPR010987">
    <property type="entry name" value="Glutathione-S-Trfase_C-like"/>
</dbReference>
<comment type="similarity">
    <text evidence="1 2">Belongs to the GST superfamily.</text>
</comment>
<feature type="domain" description="GST C-terminal" evidence="4">
    <location>
        <begin position="120"/>
        <end position="239"/>
    </location>
</feature>
<dbReference type="InterPro" id="IPR004046">
    <property type="entry name" value="GST_C"/>
</dbReference>
<dbReference type="Gene3D" id="3.40.30.10">
    <property type="entry name" value="Glutaredoxin"/>
    <property type="match status" value="1"/>
</dbReference>
<dbReference type="Proteomes" id="UP001465976">
    <property type="component" value="Unassembled WGS sequence"/>
</dbReference>
<evidence type="ECO:0000259" key="3">
    <source>
        <dbReference type="PROSITE" id="PS50404"/>
    </source>
</evidence>
<dbReference type="Pfam" id="PF02798">
    <property type="entry name" value="GST_N"/>
    <property type="match status" value="1"/>
</dbReference>
<dbReference type="GO" id="GO:0004364">
    <property type="term" value="F:glutathione transferase activity"/>
    <property type="evidence" value="ECO:0007669"/>
    <property type="project" value="UniProtKB-EC"/>
</dbReference>
<dbReference type="InterPro" id="IPR036249">
    <property type="entry name" value="Thioredoxin-like_sf"/>
</dbReference>
<organism evidence="5 6">
    <name type="scientific">Marasmius crinis-equi</name>
    <dbReference type="NCBI Taxonomy" id="585013"/>
    <lineage>
        <taxon>Eukaryota</taxon>
        <taxon>Fungi</taxon>
        <taxon>Dikarya</taxon>
        <taxon>Basidiomycota</taxon>
        <taxon>Agaricomycotina</taxon>
        <taxon>Agaricomycetes</taxon>
        <taxon>Agaricomycetidae</taxon>
        <taxon>Agaricales</taxon>
        <taxon>Marasmiineae</taxon>
        <taxon>Marasmiaceae</taxon>
        <taxon>Marasmius</taxon>
    </lineage>
</organism>
<dbReference type="EMBL" id="JBAHYK010000685">
    <property type="protein sequence ID" value="KAL0572013.1"/>
    <property type="molecule type" value="Genomic_DNA"/>
</dbReference>
<gene>
    <name evidence="5" type="primary">GST2_5</name>
    <name evidence="5" type="ORF">V5O48_009955</name>
</gene>
<evidence type="ECO:0000313" key="5">
    <source>
        <dbReference type="EMBL" id="KAL0572013.1"/>
    </source>
</evidence>
<dbReference type="PROSITE" id="PS50404">
    <property type="entry name" value="GST_NTER"/>
    <property type="match status" value="1"/>
</dbReference>